<dbReference type="Proteomes" id="UP000005446">
    <property type="component" value="Unassembled WGS sequence"/>
</dbReference>
<feature type="region of interest" description="Disordered" evidence="1">
    <location>
        <begin position="1"/>
        <end position="176"/>
    </location>
</feature>
<evidence type="ECO:0000313" key="3">
    <source>
        <dbReference type="Proteomes" id="UP000005446"/>
    </source>
</evidence>
<organism evidence="2 3">
    <name type="scientific">Glarea lozoyensis (strain ATCC 74030 / MF5533)</name>
    <dbReference type="NCBI Taxonomy" id="1104152"/>
    <lineage>
        <taxon>Eukaryota</taxon>
        <taxon>Fungi</taxon>
        <taxon>Dikarya</taxon>
        <taxon>Ascomycota</taxon>
        <taxon>Pezizomycotina</taxon>
        <taxon>Leotiomycetes</taxon>
        <taxon>Helotiales</taxon>
        <taxon>Helotiaceae</taxon>
        <taxon>Glarea</taxon>
    </lineage>
</organism>
<dbReference type="OrthoDB" id="10305254at2759"/>
<sequence length="176" mass="19953">MSFSKKPGVDDTAVGSKYDSEKEEAPVTRQIEQLYDENGEPLAIEPGTRYNEDGSWLGEDPQDYQNTYEEEKPYSEGEVEEPENEKIEELYDENGEPLAVELGTRYDENGRWLGEDPKAYPETSEGKKQNGEVEGVERADKEVLTKDNEGQESAREAVEQLVRPGAQEEDPEQEDQ</sequence>
<reference evidence="2 3" key="1">
    <citation type="journal article" date="2012" name="Eukaryot. Cell">
        <title>Genome sequence of the fungus Glarea lozoyensis: the first genome sequence of a species from the Helotiaceae family.</title>
        <authorList>
            <person name="Youssar L."/>
            <person name="Gruening B.A."/>
            <person name="Erxleben A."/>
            <person name="Guenther S."/>
            <person name="Huettel W."/>
        </authorList>
    </citation>
    <scope>NUCLEOTIDE SEQUENCE [LARGE SCALE GENOMIC DNA]</scope>
    <source>
        <strain evidence="3">ATCC 74030 / MF5533</strain>
    </source>
</reference>
<keyword evidence="3" id="KW-1185">Reference proteome</keyword>
<dbReference type="EMBL" id="AGUE01000177">
    <property type="protein sequence ID" value="EHK97763.1"/>
    <property type="molecule type" value="Genomic_DNA"/>
</dbReference>
<proteinExistence type="predicted"/>
<accession>H0EUI7</accession>
<dbReference type="AlphaFoldDB" id="H0EUI7"/>
<evidence type="ECO:0000313" key="2">
    <source>
        <dbReference type="EMBL" id="EHK97763.1"/>
    </source>
</evidence>
<name>H0EUI7_GLAL7</name>
<dbReference type="InParanoid" id="H0EUI7"/>
<gene>
    <name evidence="2" type="ORF">M7I_6422</name>
</gene>
<dbReference type="HOGENOM" id="CLU_1547734_0_0_1"/>
<comment type="caution">
    <text evidence="2">The sequence shown here is derived from an EMBL/GenBank/DDBJ whole genome shotgun (WGS) entry which is preliminary data.</text>
</comment>
<feature type="compositionally biased region" description="Acidic residues" evidence="1">
    <location>
        <begin position="167"/>
        <end position="176"/>
    </location>
</feature>
<evidence type="ECO:0000256" key="1">
    <source>
        <dbReference type="SAM" id="MobiDB-lite"/>
    </source>
</evidence>
<feature type="compositionally biased region" description="Basic and acidic residues" evidence="1">
    <location>
        <begin position="104"/>
        <end position="158"/>
    </location>
</feature>
<protein>
    <submittedName>
        <fullName evidence="2">Uncharacterized protein</fullName>
    </submittedName>
</protein>